<keyword evidence="2" id="KW-1185">Reference proteome</keyword>
<sequence>MWETRDIIGTVKDYGQGKFVEIKNVRENLIITNEIFPGFPISSINASIVSVSSNNVTDISKFKSFKGNSFVPPASANHTLAKRFDVTSRHFFLDISHHLFHFLYKIALTAFNVLQTFLFSGEGSSLTTTARCCCSVAVEVGILKKVTIVNLRFFLYLILRTPSFAGLIFEFRHIFKTESRLFFDRAYYNYEEAPNPKVQWFYDMLKSIDTQLKYTMELRMHFPSLTKGDIQMRIREGFSTWFREEMLNPMNASSRECLKNLSRGVSKLVKSCNGYFVNRFRFYTQEQGFGSLTYNCGVWVKGLKIHDKCKLVELHIKRKCAGGYDLHFSVTSESDFFLGCDPSFSNASKFLWKVAFGYHYPFGKNTFQTLCLLELPFQFGNESFYSHLAFKCSGDVELDIQWIKSSIHQHKDLAFKKDLTITPNQAPLAHPKL</sequence>
<protein>
    <submittedName>
        <fullName evidence="1">Uncharacterized protein</fullName>
    </submittedName>
</protein>
<dbReference type="Proteomes" id="UP001060085">
    <property type="component" value="Linkage Group LG07"/>
</dbReference>
<evidence type="ECO:0000313" key="2">
    <source>
        <dbReference type="Proteomes" id="UP001060085"/>
    </source>
</evidence>
<evidence type="ECO:0000313" key="1">
    <source>
        <dbReference type="EMBL" id="KAI5653124.1"/>
    </source>
</evidence>
<proteinExistence type="predicted"/>
<reference evidence="2" key="1">
    <citation type="journal article" date="2023" name="Nat. Plants">
        <title>Single-cell RNA sequencing provides a high-resolution roadmap for understanding the multicellular compartmentation of specialized metabolism.</title>
        <authorList>
            <person name="Sun S."/>
            <person name="Shen X."/>
            <person name="Li Y."/>
            <person name="Li Y."/>
            <person name="Wang S."/>
            <person name="Li R."/>
            <person name="Zhang H."/>
            <person name="Shen G."/>
            <person name="Guo B."/>
            <person name="Wei J."/>
            <person name="Xu J."/>
            <person name="St-Pierre B."/>
            <person name="Chen S."/>
            <person name="Sun C."/>
        </authorList>
    </citation>
    <scope>NUCLEOTIDE SEQUENCE [LARGE SCALE GENOMIC DNA]</scope>
</reference>
<accession>A0ACB9ZX83</accession>
<organism evidence="1 2">
    <name type="scientific">Catharanthus roseus</name>
    <name type="common">Madagascar periwinkle</name>
    <name type="synonym">Vinca rosea</name>
    <dbReference type="NCBI Taxonomy" id="4058"/>
    <lineage>
        <taxon>Eukaryota</taxon>
        <taxon>Viridiplantae</taxon>
        <taxon>Streptophyta</taxon>
        <taxon>Embryophyta</taxon>
        <taxon>Tracheophyta</taxon>
        <taxon>Spermatophyta</taxon>
        <taxon>Magnoliopsida</taxon>
        <taxon>eudicotyledons</taxon>
        <taxon>Gunneridae</taxon>
        <taxon>Pentapetalae</taxon>
        <taxon>asterids</taxon>
        <taxon>lamiids</taxon>
        <taxon>Gentianales</taxon>
        <taxon>Apocynaceae</taxon>
        <taxon>Rauvolfioideae</taxon>
        <taxon>Vinceae</taxon>
        <taxon>Catharanthinae</taxon>
        <taxon>Catharanthus</taxon>
    </lineage>
</organism>
<gene>
    <name evidence="1" type="ORF">M9H77_30311</name>
</gene>
<comment type="caution">
    <text evidence="1">The sequence shown here is derived from an EMBL/GenBank/DDBJ whole genome shotgun (WGS) entry which is preliminary data.</text>
</comment>
<dbReference type="EMBL" id="CM044707">
    <property type="protein sequence ID" value="KAI5653124.1"/>
    <property type="molecule type" value="Genomic_DNA"/>
</dbReference>
<name>A0ACB9ZX83_CATRO</name>